<keyword evidence="2" id="KW-1185">Reference proteome</keyword>
<dbReference type="EMBL" id="JABELX010000008">
    <property type="protein sequence ID" value="NNH72888.1"/>
    <property type="molecule type" value="Genomic_DNA"/>
</dbReference>
<evidence type="ECO:0000313" key="2">
    <source>
        <dbReference type="Proteomes" id="UP000586827"/>
    </source>
</evidence>
<proteinExistence type="predicted"/>
<comment type="caution">
    <text evidence="1">The sequence shown here is derived from an EMBL/GenBank/DDBJ whole genome shotgun (WGS) entry which is preliminary data.</text>
</comment>
<accession>A0A849C537</accession>
<reference evidence="1 2" key="1">
    <citation type="submission" date="2020-05" db="EMBL/GenBank/DDBJ databases">
        <title>MicrobeNet Type strains.</title>
        <authorList>
            <person name="Nicholson A.C."/>
        </authorList>
    </citation>
    <scope>NUCLEOTIDE SEQUENCE [LARGE SCALE GENOMIC DNA]</scope>
    <source>
        <strain evidence="1 2">JCM 3224</strain>
    </source>
</reference>
<sequence>MNAAAEDPFGGYACDGDDRWTPETVRAWWADRARVQEWLDRELATHTQPHLRPEYDPLDELPALLGYSADLRGPLEQYLRGYLFWLQERREPRDGEPLPAL</sequence>
<protein>
    <submittedName>
        <fullName evidence="1">Uncharacterized protein</fullName>
    </submittedName>
</protein>
<dbReference type="Proteomes" id="UP000586827">
    <property type="component" value="Unassembled WGS sequence"/>
</dbReference>
<organism evidence="1 2">
    <name type="scientific">Nocardia uniformis</name>
    <dbReference type="NCBI Taxonomy" id="53432"/>
    <lineage>
        <taxon>Bacteria</taxon>
        <taxon>Bacillati</taxon>
        <taxon>Actinomycetota</taxon>
        <taxon>Actinomycetes</taxon>
        <taxon>Mycobacteriales</taxon>
        <taxon>Nocardiaceae</taxon>
        <taxon>Nocardia</taxon>
    </lineage>
</organism>
<dbReference type="AlphaFoldDB" id="A0A849C537"/>
<evidence type="ECO:0000313" key="1">
    <source>
        <dbReference type="EMBL" id="NNH72888.1"/>
    </source>
</evidence>
<gene>
    <name evidence="1" type="ORF">HLB23_24020</name>
</gene>
<name>A0A849C537_9NOCA</name>